<sequence length="366" mass="37803">MAVLSDYTSGTITLANGSTAVTGTGTLFNVAKFREGDTLQIQNLTAVIASVNSNISLTLTVPWTGTSLTDAPYRARYLPDGARVTAQTTTLIELLGNGVLSNIAELGVEDGKAPVGNAAGEYELKSVPTDPNGSLGKLADLTLANRQVLQTDGSGNLTAITLSSKQILQTDANGSLTPLSLVANKMLVTNSSSQVALVDDKSVRNLSTTNVASSVAYVDVTIPSGFDVFELYLKELIPVNNAVALQIQFSTDGGSSFYTGADYRTSAISVTGTASGGFAGGTITNNVQIGNDISNVHGFSTRISVYPGSPIGRPAVSSVTGLQSSFGYKLQIAAGLLITVMQRITTIRVFFNSGNAASGKLILTGA</sequence>
<proteinExistence type="predicted"/>
<dbReference type="Proteomes" id="UP000216345">
    <property type="component" value="Unassembled WGS sequence"/>
</dbReference>
<organism evidence="1 2">
    <name type="scientific">Brucella rhizosphaerae</name>
    <dbReference type="NCBI Taxonomy" id="571254"/>
    <lineage>
        <taxon>Bacteria</taxon>
        <taxon>Pseudomonadati</taxon>
        <taxon>Pseudomonadota</taxon>
        <taxon>Alphaproteobacteria</taxon>
        <taxon>Hyphomicrobiales</taxon>
        <taxon>Brucellaceae</taxon>
        <taxon>Brucella/Ochrobactrum group</taxon>
        <taxon>Brucella</taxon>
    </lineage>
</organism>
<dbReference type="EMBL" id="NNRK01000025">
    <property type="protein sequence ID" value="OYR15552.1"/>
    <property type="molecule type" value="Genomic_DNA"/>
</dbReference>
<gene>
    <name evidence="1" type="ORF">CEV32_4828</name>
</gene>
<accession>A0A256FL32</accession>
<dbReference type="RefSeq" id="WP_208620827.1">
    <property type="nucleotide sequence ID" value="NZ_JBHEEL010000009.1"/>
</dbReference>
<comment type="caution">
    <text evidence="1">The sequence shown here is derived from an EMBL/GenBank/DDBJ whole genome shotgun (WGS) entry which is preliminary data.</text>
</comment>
<name>A0A256FL32_9HYPH</name>
<evidence type="ECO:0000313" key="2">
    <source>
        <dbReference type="Proteomes" id="UP000216345"/>
    </source>
</evidence>
<dbReference type="AlphaFoldDB" id="A0A256FL32"/>
<protein>
    <submittedName>
        <fullName evidence="1">Uncharacterized protein</fullName>
    </submittedName>
</protein>
<keyword evidence="2" id="KW-1185">Reference proteome</keyword>
<reference evidence="1 2" key="1">
    <citation type="submission" date="2017-07" db="EMBL/GenBank/DDBJ databases">
        <title>Phylogenetic study on the rhizospheric bacterium Ochrobactrum sp. A44.</title>
        <authorList>
            <person name="Krzyzanowska D.M."/>
            <person name="Ossowicki A."/>
            <person name="Rajewska M."/>
            <person name="Maciag T."/>
            <person name="Kaczynski Z."/>
            <person name="Czerwicka M."/>
            <person name="Jafra S."/>
        </authorList>
    </citation>
    <scope>NUCLEOTIDE SEQUENCE [LARGE SCALE GENOMIC DNA]</scope>
    <source>
        <strain evidence="1 2">PR17</strain>
    </source>
</reference>
<evidence type="ECO:0000313" key="1">
    <source>
        <dbReference type="EMBL" id="OYR15552.1"/>
    </source>
</evidence>